<evidence type="ECO:0000256" key="4">
    <source>
        <dbReference type="ARBA" id="ARBA00023125"/>
    </source>
</evidence>
<protein>
    <submittedName>
        <fullName evidence="10">Uncharacterized protein</fullName>
    </submittedName>
</protein>
<dbReference type="Pfam" id="PF00211">
    <property type="entry name" value="Guanylate_cyc"/>
    <property type="match status" value="1"/>
</dbReference>
<keyword evidence="5" id="KW-0804">Transcription</keyword>
<dbReference type="InterPro" id="IPR001054">
    <property type="entry name" value="A/G_cyclase"/>
</dbReference>
<sequence>MMEHPASSATGEVGQLATTMGDYLKRFEDYGIVSRRDLTKPSLDNMDVMSRGRPYEILSVDDDPINQMVIASVLETAQFVVHQAMDGFEALDFMSSATTLPDLILLDVMMPGLSGYEVCAKLRADYPPDLPIIMISAKNSSDDVIKGLKYKCNDYVTKPFEKSELLARINTQVKLRQMVNRQARHRMAVEVLQRILPPATSKRIIGGVYDDFENYKKATIVTCVVEGLDLNDPPKAIASLNKYFNELDNKLKERKALLKMEACDDSYSFICGLSPENAAGHTVESLDFARTMIEVAAATVTGLRVRVGVHAIRRMLGGLIRTLCPSEEVEEARHAAVRGVPGCIHLTQEARESYKRQKAPLCDNPPLTSVTDEGLRVTEDIEQADISVEGSIKPPRAVGNRSLDCITIGDPQTTVGHTIVAPFVLRNVASIPCTARESSSRCSGAIEIAVTSFIQYLHLLLAASLRIRCSDITSHEGGIEIASPQELLLDPFGGDPRMQADHARDGREEKDAAELRARVQQLEGENSILQESIKIATQMTYWQTLSVEGLNDVEAATPPAPRELGEVQRGKNSSWPREGRGSGACLTGCTLDDSASGASGLKRKWLEVEKELRAIQALRTPKDGSEAKKLVGDFLVCLEEACEVYDDVASRESPQSRRSVAKREASFLNKWSDSGKIQNELGRLSAERHLLRKESEARIGHTKPTPQHLHINQVSDAAVAESMSGLQSENEKISAQLAEIRSETSAIRIRLFSQHPTLLELEQHEAILEKRTRHLEALSESSGIL</sequence>
<feature type="modified residue" description="4-aspartylphosphate" evidence="6">
    <location>
        <position position="107"/>
    </location>
</feature>
<dbReference type="PROSITE" id="PS50110">
    <property type="entry name" value="RESPONSE_REGULATORY"/>
    <property type="match status" value="1"/>
</dbReference>
<keyword evidence="2" id="KW-0902">Two-component regulatory system</keyword>
<evidence type="ECO:0000256" key="1">
    <source>
        <dbReference type="ARBA" id="ARBA00022553"/>
    </source>
</evidence>
<dbReference type="GO" id="GO:0005829">
    <property type="term" value="C:cytosol"/>
    <property type="evidence" value="ECO:0007669"/>
    <property type="project" value="TreeGrafter"/>
</dbReference>
<dbReference type="Proteomes" id="UP000541610">
    <property type="component" value="Unassembled WGS sequence"/>
</dbReference>
<dbReference type="GO" id="GO:0006355">
    <property type="term" value="P:regulation of DNA-templated transcription"/>
    <property type="evidence" value="ECO:0007669"/>
    <property type="project" value="TreeGrafter"/>
</dbReference>
<dbReference type="GO" id="GO:0009190">
    <property type="term" value="P:cyclic nucleotide biosynthetic process"/>
    <property type="evidence" value="ECO:0007669"/>
    <property type="project" value="InterPro"/>
</dbReference>
<dbReference type="AlphaFoldDB" id="A0A7J6NLE2"/>
<keyword evidence="3" id="KW-0805">Transcription regulation</keyword>
<reference evidence="10 11" key="1">
    <citation type="submission" date="2020-04" db="EMBL/GenBank/DDBJ databases">
        <title>Perkinsus olseni comparative genomics.</title>
        <authorList>
            <person name="Bogema D.R."/>
        </authorList>
    </citation>
    <scope>NUCLEOTIDE SEQUENCE [LARGE SCALE GENOMIC DNA]</scope>
    <source>
        <strain evidence="10">00978-12</strain>
    </source>
</reference>
<dbReference type="Gene3D" id="3.40.50.2300">
    <property type="match status" value="1"/>
</dbReference>
<evidence type="ECO:0000313" key="11">
    <source>
        <dbReference type="Proteomes" id="UP000541610"/>
    </source>
</evidence>
<dbReference type="PANTHER" id="PTHR48111:SF1">
    <property type="entry name" value="TWO-COMPONENT RESPONSE REGULATOR ORR33"/>
    <property type="match status" value="1"/>
</dbReference>
<feature type="domain" description="Guanylate cyclase" evidence="9">
    <location>
        <begin position="206"/>
        <end position="310"/>
    </location>
</feature>
<dbReference type="InterPro" id="IPR011006">
    <property type="entry name" value="CheY-like_superfamily"/>
</dbReference>
<dbReference type="CDD" id="cd17574">
    <property type="entry name" value="REC_OmpR"/>
    <property type="match status" value="1"/>
</dbReference>
<dbReference type="OrthoDB" id="449392at2759"/>
<feature type="domain" description="Response regulatory" evidence="8">
    <location>
        <begin position="56"/>
        <end position="173"/>
    </location>
</feature>
<dbReference type="SUPFAM" id="SSF52172">
    <property type="entry name" value="CheY-like"/>
    <property type="match status" value="1"/>
</dbReference>
<organism evidence="10 11">
    <name type="scientific">Perkinsus olseni</name>
    <name type="common">Perkinsus atlanticus</name>
    <dbReference type="NCBI Taxonomy" id="32597"/>
    <lineage>
        <taxon>Eukaryota</taxon>
        <taxon>Sar</taxon>
        <taxon>Alveolata</taxon>
        <taxon>Perkinsozoa</taxon>
        <taxon>Perkinsea</taxon>
        <taxon>Perkinsida</taxon>
        <taxon>Perkinsidae</taxon>
        <taxon>Perkinsus</taxon>
    </lineage>
</organism>
<dbReference type="SUPFAM" id="SSF55073">
    <property type="entry name" value="Nucleotide cyclase"/>
    <property type="match status" value="1"/>
</dbReference>
<evidence type="ECO:0000256" key="6">
    <source>
        <dbReference type="PROSITE-ProRule" id="PRU00169"/>
    </source>
</evidence>
<gene>
    <name evidence="10" type="ORF">FOZ60_007643</name>
</gene>
<dbReference type="Gene3D" id="3.30.70.1230">
    <property type="entry name" value="Nucleotide cyclase"/>
    <property type="match status" value="1"/>
</dbReference>
<dbReference type="InterPro" id="IPR029787">
    <property type="entry name" value="Nucleotide_cyclase"/>
</dbReference>
<evidence type="ECO:0000256" key="3">
    <source>
        <dbReference type="ARBA" id="ARBA00023015"/>
    </source>
</evidence>
<evidence type="ECO:0000259" key="8">
    <source>
        <dbReference type="PROSITE" id="PS50110"/>
    </source>
</evidence>
<evidence type="ECO:0000259" key="9">
    <source>
        <dbReference type="PROSITE" id="PS50125"/>
    </source>
</evidence>
<dbReference type="GO" id="GO:0032993">
    <property type="term" value="C:protein-DNA complex"/>
    <property type="evidence" value="ECO:0007669"/>
    <property type="project" value="TreeGrafter"/>
</dbReference>
<keyword evidence="4" id="KW-0238">DNA-binding</keyword>
<dbReference type="InterPro" id="IPR039420">
    <property type="entry name" value="WalR-like"/>
</dbReference>
<dbReference type="GO" id="GO:0000976">
    <property type="term" value="F:transcription cis-regulatory region binding"/>
    <property type="evidence" value="ECO:0007669"/>
    <property type="project" value="TreeGrafter"/>
</dbReference>
<dbReference type="InterPro" id="IPR001789">
    <property type="entry name" value="Sig_transdc_resp-reg_receiver"/>
</dbReference>
<dbReference type="GO" id="GO:0000156">
    <property type="term" value="F:phosphorelay response regulator activity"/>
    <property type="evidence" value="ECO:0007669"/>
    <property type="project" value="TreeGrafter"/>
</dbReference>
<feature type="coiled-coil region" evidence="7">
    <location>
        <begin position="505"/>
        <end position="539"/>
    </location>
</feature>
<comment type="caution">
    <text evidence="10">The sequence shown here is derived from an EMBL/GenBank/DDBJ whole genome shotgun (WGS) entry which is preliminary data.</text>
</comment>
<keyword evidence="1 6" id="KW-0597">Phosphoprotein</keyword>
<dbReference type="EMBL" id="JABANP010000301">
    <property type="protein sequence ID" value="KAF4684625.1"/>
    <property type="molecule type" value="Genomic_DNA"/>
</dbReference>
<evidence type="ECO:0000256" key="7">
    <source>
        <dbReference type="SAM" id="Coils"/>
    </source>
</evidence>
<keyword evidence="7" id="KW-0175">Coiled coil</keyword>
<name>A0A7J6NLE2_PEROL</name>
<dbReference type="SMART" id="SM00448">
    <property type="entry name" value="REC"/>
    <property type="match status" value="1"/>
</dbReference>
<dbReference type="PROSITE" id="PS50125">
    <property type="entry name" value="GUANYLATE_CYCLASE_2"/>
    <property type="match status" value="1"/>
</dbReference>
<dbReference type="Pfam" id="PF00072">
    <property type="entry name" value="Response_reg"/>
    <property type="match status" value="1"/>
</dbReference>
<dbReference type="PANTHER" id="PTHR48111">
    <property type="entry name" value="REGULATOR OF RPOS"/>
    <property type="match status" value="1"/>
</dbReference>
<evidence type="ECO:0000256" key="5">
    <source>
        <dbReference type="ARBA" id="ARBA00023163"/>
    </source>
</evidence>
<evidence type="ECO:0000313" key="10">
    <source>
        <dbReference type="EMBL" id="KAF4684625.1"/>
    </source>
</evidence>
<accession>A0A7J6NLE2</accession>
<evidence type="ECO:0000256" key="2">
    <source>
        <dbReference type="ARBA" id="ARBA00023012"/>
    </source>
</evidence>
<proteinExistence type="predicted"/>